<dbReference type="InterPro" id="IPR040065">
    <property type="entry name" value="LZIC"/>
</dbReference>
<dbReference type="Proteomes" id="UP000046393">
    <property type="component" value="Unplaced"/>
</dbReference>
<dbReference type="GO" id="GO:0008013">
    <property type="term" value="F:beta-catenin binding"/>
    <property type="evidence" value="ECO:0007669"/>
    <property type="project" value="InterPro"/>
</dbReference>
<keyword evidence="3" id="KW-1185">Reference proteome</keyword>
<dbReference type="PANTHER" id="PTHR16505:SF8">
    <property type="entry name" value="PROTEIN LZIC"/>
    <property type="match status" value="1"/>
</dbReference>
<name>A0A0N5AKC0_9BILA</name>
<dbReference type="STRING" id="451379.A0A0N5AKC0"/>
<organism evidence="3 4">
    <name type="scientific">Syphacia muris</name>
    <dbReference type="NCBI Taxonomy" id="451379"/>
    <lineage>
        <taxon>Eukaryota</taxon>
        <taxon>Metazoa</taxon>
        <taxon>Ecdysozoa</taxon>
        <taxon>Nematoda</taxon>
        <taxon>Chromadorea</taxon>
        <taxon>Rhabditida</taxon>
        <taxon>Spirurina</taxon>
        <taxon>Oxyuridomorpha</taxon>
        <taxon>Oxyuroidea</taxon>
        <taxon>Oxyuridae</taxon>
        <taxon>Syphacia</taxon>
    </lineage>
</organism>
<dbReference type="SUPFAM" id="SSF81730">
    <property type="entry name" value="beta-catenin-interacting protein ICAT"/>
    <property type="match status" value="1"/>
</dbReference>
<dbReference type="Pfam" id="PF06384">
    <property type="entry name" value="ICAT"/>
    <property type="match status" value="1"/>
</dbReference>
<evidence type="ECO:0000259" key="2">
    <source>
        <dbReference type="Pfam" id="PF06384"/>
    </source>
</evidence>
<feature type="domain" description="Beta-catenin-interacting ICAT" evidence="2">
    <location>
        <begin position="51"/>
        <end position="107"/>
    </location>
</feature>
<sequence length="116" mass="13329">LKLKIKIELNFKAVRAAISKAFKTPEVVAVFASQEPVLLRQELAQVEANYRLHKIEKEVYEMRKLEILAALSKLGDQLTVEEQYFLNKLRMAPVSKFQEVSSDTSCKETTVNDMLR</sequence>
<dbReference type="InterPro" id="IPR036911">
    <property type="entry name" value="ICAT_sf"/>
</dbReference>
<dbReference type="AlphaFoldDB" id="A0A0N5AKC0"/>
<dbReference type="InterPro" id="IPR009428">
    <property type="entry name" value="ICAT_dom"/>
</dbReference>
<reference evidence="4" key="1">
    <citation type="submission" date="2017-02" db="UniProtKB">
        <authorList>
            <consortium name="WormBaseParasite"/>
        </authorList>
    </citation>
    <scope>IDENTIFICATION</scope>
</reference>
<dbReference type="Gene3D" id="1.10.10.490">
    <property type="entry name" value="Beta-catenin-interacting ICAT"/>
    <property type="match status" value="1"/>
</dbReference>
<protein>
    <submittedName>
        <fullName evidence="4">Protein LZIC</fullName>
    </submittedName>
</protein>
<comment type="similarity">
    <text evidence="1">Belongs to the CTNNBIP1 family.</text>
</comment>
<dbReference type="WBParaSite" id="SMUV_0000493601-mRNA-1">
    <property type="protein sequence ID" value="SMUV_0000493601-mRNA-1"/>
    <property type="gene ID" value="SMUV_0000493601"/>
</dbReference>
<dbReference type="PANTHER" id="PTHR16505">
    <property type="entry name" value="PROTEIN LZIC"/>
    <property type="match status" value="1"/>
</dbReference>
<proteinExistence type="inferred from homology"/>
<evidence type="ECO:0000313" key="4">
    <source>
        <dbReference type="WBParaSite" id="SMUV_0000493601-mRNA-1"/>
    </source>
</evidence>
<evidence type="ECO:0000313" key="3">
    <source>
        <dbReference type="Proteomes" id="UP000046393"/>
    </source>
</evidence>
<accession>A0A0N5AKC0</accession>
<evidence type="ECO:0000256" key="1">
    <source>
        <dbReference type="ARBA" id="ARBA00006505"/>
    </source>
</evidence>